<dbReference type="EMBL" id="SDEE01000773">
    <property type="protein sequence ID" value="RXW14060.1"/>
    <property type="molecule type" value="Genomic_DNA"/>
</dbReference>
<keyword evidence="2" id="KW-1185">Reference proteome</keyword>
<proteinExistence type="predicted"/>
<accession>A0A4Q2D406</accession>
<reference evidence="1 2" key="1">
    <citation type="submission" date="2019-01" db="EMBL/GenBank/DDBJ databases">
        <title>Draft genome sequence of Psathyrella aberdarensis IHI B618.</title>
        <authorList>
            <person name="Buettner E."/>
            <person name="Kellner H."/>
        </authorList>
    </citation>
    <scope>NUCLEOTIDE SEQUENCE [LARGE SCALE GENOMIC DNA]</scope>
    <source>
        <strain evidence="1 2">IHI B618</strain>
    </source>
</reference>
<evidence type="ECO:0000313" key="1">
    <source>
        <dbReference type="EMBL" id="RXW14060.1"/>
    </source>
</evidence>
<sequence length="181" mass="20583">MSSSSPANNAISVFRFRPRLIIERSPEEIMDNQPLASGVKYARRIERRTGRLLEELVSFNRDGNDNDVCMHDEMNEQGHDYENAYKLATSIGRRVSRLAENLTTINEAVNQEHDNFIQLKAVSREVFGAVYMCKTELEVAHADRDWKKVERVMAIMNSCQGSIRAYGGDALWKRAVGDGED</sequence>
<comment type="caution">
    <text evidence="1">The sequence shown here is derived from an EMBL/GenBank/DDBJ whole genome shotgun (WGS) entry which is preliminary data.</text>
</comment>
<organism evidence="1 2">
    <name type="scientific">Candolleomyces aberdarensis</name>
    <dbReference type="NCBI Taxonomy" id="2316362"/>
    <lineage>
        <taxon>Eukaryota</taxon>
        <taxon>Fungi</taxon>
        <taxon>Dikarya</taxon>
        <taxon>Basidiomycota</taxon>
        <taxon>Agaricomycotina</taxon>
        <taxon>Agaricomycetes</taxon>
        <taxon>Agaricomycetidae</taxon>
        <taxon>Agaricales</taxon>
        <taxon>Agaricineae</taxon>
        <taxon>Psathyrellaceae</taxon>
        <taxon>Candolleomyces</taxon>
    </lineage>
</organism>
<evidence type="ECO:0000313" key="2">
    <source>
        <dbReference type="Proteomes" id="UP000290288"/>
    </source>
</evidence>
<name>A0A4Q2D406_9AGAR</name>
<dbReference type="AlphaFoldDB" id="A0A4Q2D406"/>
<protein>
    <submittedName>
        <fullName evidence="1">Uncharacterized protein</fullName>
    </submittedName>
</protein>
<gene>
    <name evidence="1" type="ORF">EST38_g11789</name>
</gene>
<dbReference type="Proteomes" id="UP000290288">
    <property type="component" value="Unassembled WGS sequence"/>
</dbReference>